<sequence length="196" mass="21801">MTGKSEITKILIVVVVLIILLTGIFIIRRKVGPVSPKNVAQEVGQDEKTVKEETNVIFTEKYKESIKVGDEITIGLKFKAPGKNVFGSDIILLYDPEYLEVGEEGIGRSDFFANMPRTTNDNKNGIIKVTAFDGRDEILEDQAYDLFSVDFKLLKKGTTNISFNFEKGKTNTSTLVERNSSQNILEGMSGQTLVIE</sequence>
<protein>
    <recommendedName>
        <fullName evidence="2">Cohesin domain-containing protein</fullName>
    </recommendedName>
</protein>
<organism evidence="3 4">
    <name type="scientific">Candidatus Gottesmanbacteria bacterium RIFCSPHIGHO2_02_FULL_39_14</name>
    <dbReference type="NCBI Taxonomy" id="1798383"/>
    <lineage>
        <taxon>Bacteria</taxon>
        <taxon>Candidatus Gottesmaniibacteriota</taxon>
    </lineage>
</organism>
<accession>A0A1F5ZWZ4</accession>
<dbReference type="GO" id="GO:0030246">
    <property type="term" value="F:carbohydrate binding"/>
    <property type="evidence" value="ECO:0007669"/>
    <property type="project" value="InterPro"/>
</dbReference>
<dbReference type="InterPro" id="IPR008965">
    <property type="entry name" value="CBM2/CBM3_carb-bd_dom_sf"/>
</dbReference>
<keyword evidence="1" id="KW-0472">Membrane</keyword>
<evidence type="ECO:0000313" key="3">
    <source>
        <dbReference type="EMBL" id="OGG16865.1"/>
    </source>
</evidence>
<keyword evidence="1" id="KW-1133">Transmembrane helix</keyword>
<dbReference type="Proteomes" id="UP000176253">
    <property type="component" value="Unassembled WGS sequence"/>
</dbReference>
<dbReference type="Gene3D" id="2.60.40.680">
    <property type="match status" value="1"/>
</dbReference>
<feature type="domain" description="Cohesin" evidence="2">
    <location>
        <begin position="64"/>
        <end position="163"/>
    </location>
</feature>
<dbReference type="SUPFAM" id="SSF49384">
    <property type="entry name" value="Carbohydrate-binding domain"/>
    <property type="match status" value="1"/>
</dbReference>
<evidence type="ECO:0000313" key="4">
    <source>
        <dbReference type="Proteomes" id="UP000176253"/>
    </source>
</evidence>
<dbReference type="CDD" id="cd08547">
    <property type="entry name" value="Type_II_cohesin"/>
    <property type="match status" value="1"/>
</dbReference>
<evidence type="ECO:0000256" key="1">
    <source>
        <dbReference type="SAM" id="Phobius"/>
    </source>
</evidence>
<dbReference type="EMBL" id="MFJM01000052">
    <property type="protein sequence ID" value="OGG16865.1"/>
    <property type="molecule type" value="Genomic_DNA"/>
</dbReference>
<reference evidence="3 4" key="1">
    <citation type="journal article" date="2016" name="Nat. Commun.">
        <title>Thousands of microbial genomes shed light on interconnected biogeochemical processes in an aquifer system.</title>
        <authorList>
            <person name="Anantharaman K."/>
            <person name="Brown C.T."/>
            <person name="Hug L.A."/>
            <person name="Sharon I."/>
            <person name="Castelle C.J."/>
            <person name="Probst A.J."/>
            <person name="Thomas B.C."/>
            <person name="Singh A."/>
            <person name="Wilkins M.J."/>
            <person name="Karaoz U."/>
            <person name="Brodie E.L."/>
            <person name="Williams K.H."/>
            <person name="Hubbard S.S."/>
            <person name="Banfield J.F."/>
        </authorList>
    </citation>
    <scope>NUCLEOTIDE SEQUENCE [LARGE SCALE GENOMIC DNA]</scope>
</reference>
<gene>
    <name evidence="3" type="ORF">A3D78_00335</name>
</gene>
<comment type="caution">
    <text evidence="3">The sequence shown here is derived from an EMBL/GenBank/DDBJ whole genome shotgun (WGS) entry which is preliminary data.</text>
</comment>
<dbReference type="GO" id="GO:0000272">
    <property type="term" value="P:polysaccharide catabolic process"/>
    <property type="evidence" value="ECO:0007669"/>
    <property type="project" value="InterPro"/>
</dbReference>
<dbReference type="STRING" id="1798383.A3D78_00335"/>
<dbReference type="AlphaFoldDB" id="A0A1F5ZWZ4"/>
<dbReference type="InterPro" id="IPR002102">
    <property type="entry name" value="Cohesin_dom"/>
</dbReference>
<keyword evidence="1" id="KW-0812">Transmembrane</keyword>
<evidence type="ECO:0000259" key="2">
    <source>
        <dbReference type="Pfam" id="PF00963"/>
    </source>
</evidence>
<feature type="transmembrane region" description="Helical" evidence="1">
    <location>
        <begin position="6"/>
        <end position="27"/>
    </location>
</feature>
<name>A0A1F5ZWZ4_9BACT</name>
<dbReference type="Pfam" id="PF00963">
    <property type="entry name" value="Cohesin"/>
    <property type="match status" value="1"/>
</dbReference>
<proteinExistence type="predicted"/>